<feature type="region of interest" description="Disordered" evidence="2">
    <location>
        <begin position="1287"/>
        <end position="1306"/>
    </location>
</feature>
<dbReference type="InterPro" id="IPR036397">
    <property type="entry name" value="RNaseH_sf"/>
</dbReference>
<feature type="compositionally biased region" description="Basic and acidic residues" evidence="2">
    <location>
        <begin position="1288"/>
        <end position="1306"/>
    </location>
</feature>
<feature type="compositionally biased region" description="Polar residues" evidence="2">
    <location>
        <begin position="62"/>
        <end position="71"/>
    </location>
</feature>
<protein>
    <submittedName>
        <fullName evidence="4">Copia protein</fullName>
    </submittedName>
</protein>
<evidence type="ECO:0000256" key="2">
    <source>
        <dbReference type="SAM" id="MobiDB-lite"/>
    </source>
</evidence>
<keyword evidence="5" id="KW-1185">Reference proteome</keyword>
<accession>A0A1Q9C0E6</accession>
<comment type="caution">
    <text evidence="4">The sequence shown here is derived from an EMBL/GenBank/DDBJ whole genome shotgun (WGS) entry which is preliminary data.</text>
</comment>
<evidence type="ECO:0000256" key="1">
    <source>
        <dbReference type="PROSITE-ProRule" id="PRU00047"/>
    </source>
</evidence>
<dbReference type="EMBL" id="LSRX01002036">
    <property type="protein sequence ID" value="OLP76393.1"/>
    <property type="molecule type" value="Genomic_DNA"/>
</dbReference>
<feature type="region of interest" description="Disordered" evidence="2">
    <location>
        <begin position="1593"/>
        <end position="1633"/>
    </location>
</feature>
<dbReference type="GO" id="GO:0008270">
    <property type="term" value="F:zinc ion binding"/>
    <property type="evidence" value="ECO:0007669"/>
    <property type="project" value="UniProtKB-KW"/>
</dbReference>
<keyword evidence="1" id="KW-0479">Metal-binding</keyword>
<dbReference type="PROSITE" id="PS50158">
    <property type="entry name" value="ZF_CCHC"/>
    <property type="match status" value="1"/>
</dbReference>
<sequence length="2616" mass="289376">MYGQSGSKGKGWAQRPHAPNIAAFQVKVKAIALAKGRGRSQGQGGKEAIETIATAGPRSESGVRTGSNGQVTDEGASAESLQTTVVGTTPGAMAIPETLTQLTQLTQLTLLAAAGAAAAGAPPRHLEAPIGGVATCPLLAELSWPEPTIHVSGCSNETVSNIIQGLYNTKESNHGKPVYKKAPLSAEVLGCVLSVVSQEGPQGSVTVLIYYWDERKMAEKRRDPRASTAPAMWTAKATGLPSTAGGSASPKVGGDQVWAYNAGNLGRENAMPPTSNWKVPWDGKVDEKLRISVGAPRRDPRDRERDLRDKREEEKRRREEEERRQRERSSGPDFPYDSLYNATSTMGGGRGSQGKGYASQDSPPATAAPEVVRDNYIPIFDGQPASYREYRMRVNLYYKKMALSNKKAEATINLLPSLAGPVWKQVEHLADSAPDQEDGFETILKELDRVYQYDARVEMPKAFEKFFYGLTRPAGQTLIHYCSNHREAARELENHDVKLPDAVGGWLLLRRASLSQEQRQLVLSQLENKKLSVSAVEQSLFYLFGQDYRSSKLDLHRPTGRGRGYSQAYRWQSSRTQYAYSAEDDDALDYPETEYADEADYGYYEDEPESYDEHEAPAEDFAETTYYGLDEEDEETEEAYAAYLDARRRLAEVKASRGYYPVVAVVDQSGPGAQLPIAATPGPSKGKAGKGRVGKTKSKGGPKGQPQRPPVPPAKGRARADATRCLRCGQLGHWAAQCPRPPPTNPASPGGSPTKRQKGEAMMAGSRSDLRAATIGRIVGLQDGGASSIVGGHGFIMDVEKGVHPDSFLFARTNKTFLFGGDNRSVADWCVHLPVWVGGVHGRIQCFLVSGEMPVLIGRPILKALKVKMDYDHDQVSIMGEPWTEALVGPKGEYLLALDDGLSPDTLDTEYGFDYVTDDCDDNFVNQTTLLDMDTYLRETGRTGPAFLDEGTMAATLVETQEQESNVYPQTSASGLAPAVECALPPNIWKSIGYGINRCRNHLDHILEAAYRAAETTQATFCEVYSGSGHGVHGGASHTTCGISASRSSMNSLQQRGFSKSQSGRSKVRTWKPRAAIAAARLSPLQNMNVRTDQDHELLEATRDYHRHTHLKFTRRVFLRMSQYGIVVLEHPLSSRAWTTPAFHDLGLPIHVDQCALGATLPNLHGIDTPIKKATKLVTNYRLLTETLGAYRCDGSHPHQALIQQCARLGSRAKAAGTYQPAMCERIAECLERAYYAYFVYGGSATEDALPASDVDMEEYDPSDGDPPEDDAHGRPRRRQEACNYIDYHPDEGSRDDPGPEHRVGAERRRRMVYEAAQKYQCPTCKKLAPPAQVPKSTLRTTYRFNERLLADTIWLQVLDKLDTDVWAPDLPDSHRSWGSDEMMHFTTEHGIELVISPGEAHERLAQLERRHQVLRRAVELYLEDNPPTGSGPESLIEALTLMVPQLNQSLSVGGFSPTQWVLGYQPTVPGSLLDSNVNYSHLDPSTAFHYKMECRVRAATAVVKADTAYEGRCYDNIEENLRSSWLDNGASTGARQQDQTPPTVYWLVHGAALIRAAPEHVRPDLENATLAADTPALHALVRKVQNRGARDLFRTNRKRRREDLADTDQEDTDHEGDNPPDDPPPSTRGLPFRRHRLPPACWTLHQPRSCPAYWTLPNFPLRCLLLLHCALLAVPFVRPGSCWWPTSRCTVTGPLRRTSPNVDPDTDDEDGGDGGADGTSSTTAPSTSDRPGSVTGASSSTPPSNTENRSPGEGTQHRLHPIFEAGANETFNQKSARLDRSETISYGPPPRPPAVHPVFKAPPFETFNQRRARLDPSETISYGPQPLPAGERPQPYPDQGPTTEHGFTVDVLDHDMEEDPSCHCLPEGWVIDEHGYMVLEEIYDTCKIKGTNLIRHHYVARNTLFHPQETGDCPIPVHMLTNVRQSYQGGPCHQDRWRNSKEKEGIWWTGRTVFKIATRDRHMAQTAFYTSTGGAPTYGGPKEKRQKDAKTLNERALSLADRLAFIDAKRKELGSFFTNSVWEFGTESEAPPGRILKAHFILKWSKNPDGTPRAKARLIIQGFRDPDALAGLVDSTSPTLSRLGRTTLFSLTTLKQWTTFVADVSTAFLQGPEHAPSRTLWVRLPADARQLLGVTDPKVCVRLRKPMYGLCDAPRAWYDEASRRLEQAGFTKHSLDACLFLYFAPDLRCAVGLHVDDLLGTSSPDSKDFIKKSLLELFSFRDYREDQDEFEFLGVSVKKEAHGGHSCGHDNYLAKLKPITLDKGRMSDPESPATDKEHRPPRPEVCQGQQRRSPSAYSDAAFASRADLSSQGGYMICLSPQTVLEGKVCGYHLLDWRSFKLPRVARSTLAAEGEAADCLRFAVVFWKAMLDPEFRISERWWGARVLLSSMRPPAPRGALRTERQYADGLTKDTATQLLAASRKKTASRPSEECAAVCAAEAYRDDVTGAVTYYVPQTFSDYRDLTPATTFTETRNRWCQTDSALLTSPVQTAEGLVLDLQLVRAYNQRLASAVHRQQQALNYHTEYRLEHRHIGELYVTPHGRAWHCSEDCARSRTANNVRTLTPCSYCTSAWIQIPEYLRNNPRYDIVPAPSTAAASSSSTTTVFAVSGEIGGS</sequence>
<dbReference type="GO" id="GO:0003676">
    <property type="term" value="F:nucleic acid binding"/>
    <property type="evidence" value="ECO:0007669"/>
    <property type="project" value="InterPro"/>
</dbReference>
<dbReference type="InterPro" id="IPR013103">
    <property type="entry name" value="RVT_2"/>
</dbReference>
<gene>
    <name evidence="4" type="primary">GIP</name>
    <name evidence="4" type="ORF">AK812_SmicGene43676</name>
</gene>
<keyword evidence="1" id="KW-0862">Zinc</keyword>
<feature type="region of interest" description="Disordered" evidence="2">
    <location>
        <begin position="2264"/>
        <end position="2295"/>
    </location>
</feature>
<feature type="region of interest" description="Disordered" evidence="2">
    <location>
        <begin position="1694"/>
        <end position="1797"/>
    </location>
</feature>
<feature type="domain" description="CCHC-type" evidence="3">
    <location>
        <begin position="724"/>
        <end position="740"/>
    </location>
</feature>
<feature type="compositionally biased region" description="Basic and acidic residues" evidence="2">
    <location>
        <begin position="2264"/>
        <end position="2283"/>
    </location>
</feature>
<feature type="compositionally biased region" description="Polar residues" evidence="2">
    <location>
        <begin position="1736"/>
        <end position="1750"/>
    </location>
</feature>
<feature type="compositionally biased region" description="Basic and acidic residues" evidence="2">
    <location>
        <begin position="291"/>
        <end position="330"/>
    </location>
</feature>
<feature type="region of interest" description="Disordered" evidence="2">
    <location>
        <begin position="675"/>
        <end position="721"/>
    </location>
</feature>
<dbReference type="Gene3D" id="3.30.420.10">
    <property type="entry name" value="Ribonuclease H-like superfamily/Ribonuclease H"/>
    <property type="match status" value="1"/>
</dbReference>
<dbReference type="Pfam" id="PF07727">
    <property type="entry name" value="RVT_2"/>
    <property type="match status" value="1"/>
</dbReference>
<feature type="compositionally biased region" description="Acidic residues" evidence="2">
    <location>
        <begin position="1606"/>
        <end position="1621"/>
    </location>
</feature>
<evidence type="ECO:0000259" key="3">
    <source>
        <dbReference type="PROSITE" id="PS50158"/>
    </source>
</evidence>
<feature type="compositionally biased region" description="Low complexity" evidence="2">
    <location>
        <begin position="1719"/>
        <end position="1730"/>
    </location>
</feature>
<feature type="region of interest" description="Disordered" evidence="2">
    <location>
        <begin position="734"/>
        <end position="760"/>
    </location>
</feature>
<feature type="region of interest" description="Disordered" evidence="2">
    <location>
        <begin position="291"/>
        <end position="367"/>
    </location>
</feature>
<feature type="compositionally biased region" description="Basic residues" evidence="2">
    <location>
        <begin position="687"/>
        <end position="700"/>
    </location>
</feature>
<name>A0A1Q9C0E6_SYMMI</name>
<feature type="region of interest" description="Disordered" evidence="2">
    <location>
        <begin position="1255"/>
        <end position="1278"/>
    </location>
</feature>
<evidence type="ECO:0000313" key="4">
    <source>
        <dbReference type="EMBL" id="OLP76393.1"/>
    </source>
</evidence>
<feature type="compositionally biased region" description="Acidic residues" evidence="2">
    <location>
        <begin position="1255"/>
        <end position="1269"/>
    </location>
</feature>
<reference evidence="4 5" key="1">
    <citation type="submission" date="2016-02" db="EMBL/GenBank/DDBJ databases">
        <title>Genome analysis of coral dinoflagellate symbionts highlights evolutionary adaptations to a symbiotic lifestyle.</title>
        <authorList>
            <person name="Aranda M."/>
            <person name="Li Y."/>
            <person name="Liew Y.J."/>
            <person name="Baumgarten S."/>
            <person name="Simakov O."/>
            <person name="Wilson M."/>
            <person name="Piel J."/>
            <person name="Ashoor H."/>
            <person name="Bougouffa S."/>
            <person name="Bajic V.B."/>
            <person name="Ryu T."/>
            <person name="Ravasi T."/>
            <person name="Bayer T."/>
            <person name="Micklem G."/>
            <person name="Kim H."/>
            <person name="Bhak J."/>
            <person name="Lajeunesse T.C."/>
            <person name="Voolstra C.R."/>
        </authorList>
    </citation>
    <scope>NUCLEOTIDE SEQUENCE [LARGE SCALE GENOMIC DNA]</scope>
    <source>
        <strain evidence="4 5">CCMP2467</strain>
    </source>
</reference>
<dbReference type="Gene3D" id="4.10.60.10">
    <property type="entry name" value="Zinc finger, CCHC-type"/>
    <property type="match status" value="1"/>
</dbReference>
<proteinExistence type="predicted"/>
<dbReference type="Proteomes" id="UP000186817">
    <property type="component" value="Unassembled WGS sequence"/>
</dbReference>
<dbReference type="InterPro" id="IPR001878">
    <property type="entry name" value="Znf_CCHC"/>
</dbReference>
<dbReference type="SMART" id="SM00343">
    <property type="entry name" value="ZnF_C2HC"/>
    <property type="match status" value="1"/>
</dbReference>
<dbReference type="OrthoDB" id="414945at2759"/>
<feature type="region of interest" description="Disordered" evidence="2">
    <location>
        <begin position="52"/>
        <end position="78"/>
    </location>
</feature>
<dbReference type="SUPFAM" id="SSF57756">
    <property type="entry name" value="Retrovirus zinc finger-like domains"/>
    <property type="match status" value="1"/>
</dbReference>
<keyword evidence="1" id="KW-0863">Zinc-finger</keyword>
<organism evidence="4 5">
    <name type="scientific">Symbiodinium microadriaticum</name>
    <name type="common">Dinoflagellate</name>
    <name type="synonym">Zooxanthella microadriatica</name>
    <dbReference type="NCBI Taxonomy" id="2951"/>
    <lineage>
        <taxon>Eukaryota</taxon>
        <taxon>Sar</taxon>
        <taxon>Alveolata</taxon>
        <taxon>Dinophyceae</taxon>
        <taxon>Suessiales</taxon>
        <taxon>Symbiodiniaceae</taxon>
        <taxon>Symbiodinium</taxon>
    </lineage>
</organism>
<evidence type="ECO:0000313" key="5">
    <source>
        <dbReference type="Proteomes" id="UP000186817"/>
    </source>
</evidence>
<dbReference type="InterPro" id="IPR036875">
    <property type="entry name" value="Znf_CCHC_sf"/>
</dbReference>